<dbReference type="InterPro" id="IPR019734">
    <property type="entry name" value="TPR_rpt"/>
</dbReference>
<dbReference type="SUPFAM" id="SSF48452">
    <property type="entry name" value="TPR-like"/>
    <property type="match status" value="1"/>
</dbReference>
<evidence type="ECO:0000256" key="3">
    <source>
        <dbReference type="ARBA" id="ARBA00022723"/>
    </source>
</evidence>
<evidence type="ECO:0000256" key="6">
    <source>
        <dbReference type="ARBA" id="ARBA00023049"/>
    </source>
</evidence>
<proteinExistence type="predicted"/>
<dbReference type="EMBL" id="DF820459">
    <property type="protein sequence ID" value="GAK53489.1"/>
    <property type="molecule type" value="Genomic_DNA"/>
</dbReference>
<keyword evidence="3" id="KW-0479">Metal-binding</keyword>
<gene>
    <name evidence="10" type="ORF">U14_04754</name>
</gene>
<keyword evidence="5" id="KW-0862">Zinc</keyword>
<name>A0A0S6W5G9_9BACT</name>
<evidence type="ECO:0000256" key="5">
    <source>
        <dbReference type="ARBA" id="ARBA00022833"/>
    </source>
</evidence>
<organism evidence="10">
    <name type="scientific">Candidatus Moduliflexus flocculans</name>
    <dbReference type="NCBI Taxonomy" id="1499966"/>
    <lineage>
        <taxon>Bacteria</taxon>
        <taxon>Candidatus Moduliflexota</taxon>
        <taxon>Candidatus Moduliflexia</taxon>
        <taxon>Candidatus Moduliflexales</taxon>
        <taxon>Candidatus Moduliflexaceae</taxon>
    </lineage>
</organism>
<dbReference type="STRING" id="1499966.U14_04754"/>
<dbReference type="PANTHER" id="PTHR22726">
    <property type="entry name" value="METALLOENDOPEPTIDASE OMA1"/>
    <property type="match status" value="1"/>
</dbReference>
<evidence type="ECO:0000313" key="10">
    <source>
        <dbReference type="EMBL" id="GAK53489.1"/>
    </source>
</evidence>
<dbReference type="Gene3D" id="1.25.40.10">
    <property type="entry name" value="Tetratricopeptide repeat domain"/>
    <property type="match status" value="1"/>
</dbReference>
<dbReference type="HOGENOM" id="CLU_603644_0_0_0"/>
<evidence type="ECO:0000259" key="9">
    <source>
        <dbReference type="Pfam" id="PF01435"/>
    </source>
</evidence>
<dbReference type="PANTHER" id="PTHR22726:SF1">
    <property type="entry name" value="METALLOENDOPEPTIDASE OMA1, MITOCHONDRIAL"/>
    <property type="match status" value="1"/>
</dbReference>
<sequence>MKHVGYVIAVAFVACCLCHSVRAAESELTSLVLSEIEERIAGKLAFYSLQRHLAESGISVVQDETLTRIGEKIAKYSDRPQLNYAFYLITGDIAPQALSLPGGYVLVTKNLLELACRTDDDLAFILGHEIAHSALRHYADYQLQDGQQAAYVRQLLQTHEPEKIEQYNAQADDVQRILLPYIVNIRQVKEMEADQFGALYALRAGYEYAASQKVLNRLRAAFGEQFDLEKNPTDVVSEPSPKNATHPLLSARLEQLELFRVKAIEVSKLFPTGRKALDDGNYEEAALIFESLLSLFPQSRTARIGLGVARHLKYWDSGPRNDFLLAYPGMLEIEQLQLLRGQPDYQTLQQAIDAYREVLSQEPGNKYAANNLGVAYAELRRFDDAERTLREAVRLDAQDFVLFNLALVLDQQYQLTYQPEKKQDAIAFLQQYLALVPSDKVAIEYLQAFEQRK</sequence>
<dbReference type="GO" id="GO:0016020">
    <property type="term" value="C:membrane"/>
    <property type="evidence" value="ECO:0007669"/>
    <property type="project" value="TreeGrafter"/>
</dbReference>
<dbReference type="InterPro" id="IPR011990">
    <property type="entry name" value="TPR-like_helical_dom_sf"/>
</dbReference>
<dbReference type="InterPro" id="IPR051156">
    <property type="entry name" value="Mito/Outer_Membr_Metalloprot"/>
</dbReference>
<reference evidence="10" key="1">
    <citation type="journal article" date="2015" name="PeerJ">
        <title>First genomic representation of candidate bacterial phylum KSB3 points to enhanced environmental sensing as a trigger of wastewater bulking.</title>
        <authorList>
            <person name="Sekiguchi Y."/>
            <person name="Ohashi A."/>
            <person name="Parks D.H."/>
            <person name="Yamauchi T."/>
            <person name="Tyson G.W."/>
            <person name="Hugenholtz P."/>
        </authorList>
    </citation>
    <scope>NUCLEOTIDE SEQUENCE [LARGE SCALE GENOMIC DNA]</scope>
</reference>
<evidence type="ECO:0000256" key="4">
    <source>
        <dbReference type="ARBA" id="ARBA00022801"/>
    </source>
</evidence>
<evidence type="ECO:0000256" key="7">
    <source>
        <dbReference type="PROSITE-ProRule" id="PRU00339"/>
    </source>
</evidence>
<dbReference type="InterPro" id="IPR001915">
    <property type="entry name" value="Peptidase_M48"/>
</dbReference>
<keyword evidence="7" id="KW-0802">TPR repeat</keyword>
<dbReference type="Pfam" id="PF01435">
    <property type="entry name" value="Peptidase_M48"/>
    <property type="match status" value="1"/>
</dbReference>
<dbReference type="PROSITE" id="PS51257">
    <property type="entry name" value="PROKAR_LIPOPROTEIN"/>
    <property type="match status" value="1"/>
</dbReference>
<dbReference type="Proteomes" id="UP000030700">
    <property type="component" value="Unassembled WGS sequence"/>
</dbReference>
<evidence type="ECO:0000256" key="2">
    <source>
        <dbReference type="ARBA" id="ARBA00022670"/>
    </source>
</evidence>
<keyword evidence="11" id="KW-1185">Reference proteome</keyword>
<evidence type="ECO:0000313" key="11">
    <source>
        <dbReference type="Proteomes" id="UP000030700"/>
    </source>
</evidence>
<protein>
    <recommendedName>
        <fullName evidence="9">Peptidase M48 domain-containing protein</fullName>
    </recommendedName>
</protein>
<evidence type="ECO:0000256" key="1">
    <source>
        <dbReference type="ARBA" id="ARBA00001947"/>
    </source>
</evidence>
<dbReference type="Pfam" id="PF13432">
    <property type="entry name" value="TPR_16"/>
    <property type="match status" value="1"/>
</dbReference>
<dbReference type="AlphaFoldDB" id="A0A0S6W5G9"/>
<feature type="chain" id="PRO_5006631612" description="Peptidase M48 domain-containing protein" evidence="8">
    <location>
        <begin position="24"/>
        <end position="453"/>
    </location>
</feature>
<dbReference type="Pfam" id="PF14559">
    <property type="entry name" value="TPR_19"/>
    <property type="match status" value="1"/>
</dbReference>
<keyword evidence="2" id="KW-0645">Protease</keyword>
<keyword evidence="8" id="KW-0732">Signal</keyword>
<evidence type="ECO:0000256" key="8">
    <source>
        <dbReference type="SAM" id="SignalP"/>
    </source>
</evidence>
<dbReference type="GO" id="GO:0046872">
    <property type="term" value="F:metal ion binding"/>
    <property type="evidence" value="ECO:0007669"/>
    <property type="project" value="UniProtKB-KW"/>
</dbReference>
<dbReference type="Gene3D" id="3.30.2010.10">
    <property type="entry name" value="Metalloproteases ('zincins'), catalytic domain"/>
    <property type="match status" value="1"/>
</dbReference>
<dbReference type="GO" id="GO:0051603">
    <property type="term" value="P:proteolysis involved in protein catabolic process"/>
    <property type="evidence" value="ECO:0007669"/>
    <property type="project" value="TreeGrafter"/>
</dbReference>
<accession>A0A0S6W5G9</accession>
<feature type="domain" description="Peptidase M48" evidence="9">
    <location>
        <begin position="62"/>
        <end position="257"/>
    </location>
</feature>
<dbReference type="GO" id="GO:0004222">
    <property type="term" value="F:metalloendopeptidase activity"/>
    <property type="evidence" value="ECO:0007669"/>
    <property type="project" value="InterPro"/>
</dbReference>
<dbReference type="PROSITE" id="PS50005">
    <property type="entry name" value="TPR"/>
    <property type="match status" value="1"/>
</dbReference>
<feature type="repeat" description="TPR" evidence="7">
    <location>
        <begin position="366"/>
        <end position="399"/>
    </location>
</feature>
<comment type="cofactor">
    <cofactor evidence="1">
        <name>Zn(2+)</name>
        <dbReference type="ChEBI" id="CHEBI:29105"/>
    </cofactor>
</comment>
<keyword evidence="6" id="KW-0482">Metalloprotease</keyword>
<feature type="signal peptide" evidence="8">
    <location>
        <begin position="1"/>
        <end position="23"/>
    </location>
</feature>
<keyword evidence="4" id="KW-0378">Hydrolase</keyword>